<dbReference type="EMBL" id="JABSTR010000011">
    <property type="protein sequence ID" value="KAH9380852.1"/>
    <property type="molecule type" value="Genomic_DNA"/>
</dbReference>
<evidence type="ECO:0000313" key="4">
    <source>
        <dbReference type="Proteomes" id="UP000821853"/>
    </source>
</evidence>
<dbReference type="AlphaFoldDB" id="A0A9J6H2B2"/>
<dbReference type="Proteomes" id="UP000821853">
    <property type="component" value="Chromosome 9"/>
</dbReference>
<evidence type="ECO:0000256" key="2">
    <source>
        <dbReference type="SAM" id="SignalP"/>
    </source>
</evidence>
<name>A0A9J6H2B2_HAELO</name>
<feature type="signal peptide" evidence="2">
    <location>
        <begin position="1"/>
        <end position="24"/>
    </location>
</feature>
<keyword evidence="2" id="KW-0732">Signal</keyword>
<comment type="caution">
    <text evidence="3">The sequence shown here is derived from an EMBL/GenBank/DDBJ whole genome shotgun (WGS) entry which is preliminary data.</text>
</comment>
<feature type="region of interest" description="Disordered" evidence="1">
    <location>
        <begin position="498"/>
        <end position="523"/>
    </location>
</feature>
<evidence type="ECO:0000313" key="3">
    <source>
        <dbReference type="EMBL" id="KAH9380852.1"/>
    </source>
</evidence>
<gene>
    <name evidence="3" type="ORF">HPB48_017760</name>
</gene>
<feature type="chain" id="PRO_5039929805" evidence="2">
    <location>
        <begin position="25"/>
        <end position="523"/>
    </location>
</feature>
<protein>
    <submittedName>
        <fullName evidence="3">Uncharacterized protein</fullName>
    </submittedName>
</protein>
<sequence length="523" mass="54027">MLLFIKSHFLKVLLFLTLPRKARRSAKVTEMCRDRSSYLRGRRSTCARDLDRGSGNSVASSRYVWPRLGLPIGPGIATCALWLLPAAIRSATVVETRPILPLVSLAEEGQIRSVKGESTVSQIESLLSRVYCIIETRLSRLVVAKRSNDAHLGRKKRVYFHHLAVHNEEKIGYTSRARAESVFMLTASHCSCEKEESVRESFVFTSRWICLGVLLAGRLLGASGQYSSVSGGHQQHYGAQLQTAPASAGFASPYSAAAGGVGAREQPFSLEPAIFGHTQPQQQQRFLSSTVPFSATSVLGGPVGYGAATGGYGAPAVGYAAAAGAHSAPSGAYGATPGTFAVPVGGFGAAAGGYSAAGGGYGSPAAFSPAAFSPTSGASVLVSPVLHPSGVAGLMAPETPTFGRGPSGPQYGGGQAGRFPGYPLQGGGGAAASLPARTQPHTAHLAAATLYREPKVLPSLSSSLQQLRAAEALSIVQQAAAAPGTSYAALLGPGGGTAHSYGPSSAVAPRSRSYGHGTRHHFQ</sequence>
<dbReference type="VEuPathDB" id="VectorBase:HLOH_058556"/>
<keyword evidence="4" id="KW-1185">Reference proteome</keyword>
<accession>A0A9J6H2B2</accession>
<proteinExistence type="predicted"/>
<organism evidence="3 4">
    <name type="scientific">Haemaphysalis longicornis</name>
    <name type="common">Bush tick</name>
    <dbReference type="NCBI Taxonomy" id="44386"/>
    <lineage>
        <taxon>Eukaryota</taxon>
        <taxon>Metazoa</taxon>
        <taxon>Ecdysozoa</taxon>
        <taxon>Arthropoda</taxon>
        <taxon>Chelicerata</taxon>
        <taxon>Arachnida</taxon>
        <taxon>Acari</taxon>
        <taxon>Parasitiformes</taxon>
        <taxon>Ixodida</taxon>
        <taxon>Ixodoidea</taxon>
        <taxon>Ixodidae</taxon>
        <taxon>Haemaphysalinae</taxon>
        <taxon>Haemaphysalis</taxon>
    </lineage>
</organism>
<reference evidence="3 4" key="1">
    <citation type="journal article" date="2020" name="Cell">
        <title>Large-Scale Comparative Analyses of Tick Genomes Elucidate Their Genetic Diversity and Vector Capacities.</title>
        <authorList>
            <consortium name="Tick Genome and Microbiome Consortium (TIGMIC)"/>
            <person name="Jia N."/>
            <person name="Wang J."/>
            <person name="Shi W."/>
            <person name="Du L."/>
            <person name="Sun Y."/>
            <person name="Zhan W."/>
            <person name="Jiang J.F."/>
            <person name="Wang Q."/>
            <person name="Zhang B."/>
            <person name="Ji P."/>
            <person name="Bell-Sakyi L."/>
            <person name="Cui X.M."/>
            <person name="Yuan T.T."/>
            <person name="Jiang B.G."/>
            <person name="Yang W.F."/>
            <person name="Lam T.T."/>
            <person name="Chang Q.C."/>
            <person name="Ding S.J."/>
            <person name="Wang X.J."/>
            <person name="Zhu J.G."/>
            <person name="Ruan X.D."/>
            <person name="Zhao L."/>
            <person name="Wei J.T."/>
            <person name="Ye R.Z."/>
            <person name="Que T.C."/>
            <person name="Du C.H."/>
            <person name="Zhou Y.H."/>
            <person name="Cheng J.X."/>
            <person name="Dai P.F."/>
            <person name="Guo W.B."/>
            <person name="Han X.H."/>
            <person name="Huang E.J."/>
            <person name="Li L.F."/>
            <person name="Wei W."/>
            <person name="Gao Y.C."/>
            <person name="Liu J.Z."/>
            <person name="Shao H.Z."/>
            <person name="Wang X."/>
            <person name="Wang C.C."/>
            <person name="Yang T.C."/>
            <person name="Huo Q.B."/>
            <person name="Li W."/>
            <person name="Chen H.Y."/>
            <person name="Chen S.E."/>
            <person name="Zhou L.G."/>
            <person name="Ni X.B."/>
            <person name="Tian J.H."/>
            <person name="Sheng Y."/>
            <person name="Liu T."/>
            <person name="Pan Y.S."/>
            <person name="Xia L.Y."/>
            <person name="Li J."/>
            <person name="Zhao F."/>
            <person name="Cao W.C."/>
        </authorList>
    </citation>
    <scope>NUCLEOTIDE SEQUENCE [LARGE SCALE GENOMIC DNA]</scope>
    <source>
        <strain evidence="3">HaeL-2018</strain>
    </source>
</reference>
<evidence type="ECO:0000256" key="1">
    <source>
        <dbReference type="SAM" id="MobiDB-lite"/>
    </source>
</evidence>